<dbReference type="AlphaFoldDB" id="A0AAQ3RBH0"/>
<proteinExistence type="predicted"/>
<evidence type="ECO:0000313" key="1">
    <source>
        <dbReference type="EMBL" id="WVY90213.1"/>
    </source>
</evidence>
<sequence>MCTLLSSKCISTSRSLSSILLTSLIRPLRTAKASEYSLFSTSSAASLASSRCLGKLRLSARVHCTISLQIIICRSELPGISPTESITLLITFAVCFLGIKEKKNLK</sequence>
<accession>A0AAQ3RBH0</accession>
<organism evidence="1 2">
    <name type="scientific">Vigna mungo</name>
    <name type="common">Black gram</name>
    <name type="synonym">Phaseolus mungo</name>
    <dbReference type="NCBI Taxonomy" id="3915"/>
    <lineage>
        <taxon>Eukaryota</taxon>
        <taxon>Viridiplantae</taxon>
        <taxon>Streptophyta</taxon>
        <taxon>Embryophyta</taxon>
        <taxon>Tracheophyta</taxon>
        <taxon>Spermatophyta</taxon>
        <taxon>Magnoliopsida</taxon>
        <taxon>eudicotyledons</taxon>
        <taxon>Gunneridae</taxon>
        <taxon>Pentapetalae</taxon>
        <taxon>rosids</taxon>
        <taxon>fabids</taxon>
        <taxon>Fabales</taxon>
        <taxon>Fabaceae</taxon>
        <taxon>Papilionoideae</taxon>
        <taxon>50 kb inversion clade</taxon>
        <taxon>NPAAA clade</taxon>
        <taxon>indigoferoid/millettioid clade</taxon>
        <taxon>Phaseoleae</taxon>
        <taxon>Vigna</taxon>
    </lineage>
</organism>
<dbReference type="Proteomes" id="UP001374535">
    <property type="component" value="Chromosome 11"/>
</dbReference>
<dbReference type="EMBL" id="CP144690">
    <property type="protein sequence ID" value="WVY90213.1"/>
    <property type="molecule type" value="Genomic_DNA"/>
</dbReference>
<reference evidence="1 2" key="1">
    <citation type="journal article" date="2023" name="Life. Sci Alliance">
        <title>Evolutionary insights into 3D genome organization and epigenetic landscape of Vigna mungo.</title>
        <authorList>
            <person name="Junaid A."/>
            <person name="Singh B."/>
            <person name="Bhatia S."/>
        </authorList>
    </citation>
    <scope>NUCLEOTIDE SEQUENCE [LARGE SCALE GENOMIC DNA]</scope>
    <source>
        <strain evidence="1">Urdbean</strain>
    </source>
</reference>
<protein>
    <submittedName>
        <fullName evidence="1">Uncharacterized protein</fullName>
    </submittedName>
</protein>
<keyword evidence="2" id="KW-1185">Reference proteome</keyword>
<evidence type="ECO:0000313" key="2">
    <source>
        <dbReference type="Proteomes" id="UP001374535"/>
    </source>
</evidence>
<name>A0AAQ3RBH0_VIGMU</name>
<gene>
    <name evidence="1" type="ORF">V8G54_035727</name>
</gene>